<dbReference type="InterPro" id="IPR036921">
    <property type="entry name" value="PurM-like_N_sf"/>
</dbReference>
<proteinExistence type="inferred from homology"/>
<dbReference type="CDD" id="cd02196">
    <property type="entry name" value="PurM"/>
    <property type="match status" value="1"/>
</dbReference>
<dbReference type="AlphaFoldDB" id="A0A6J6LD78"/>
<feature type="domain" description="PurM-like C-terminal" evidence="7">
    <location>
        <begin position="187"/>
        <end position="351"/>
    </location>
</feature>
<dbReference type="InterPro" id="IPR036676">
    <property type="entry name" value="PurM-like_C_sf"/>
</dbReference>
<dbReference type="Pfam" id="PF02769">
    <property type="entry name" value="AIRS_C"/>
    <property type="match status" value="1"/>
</dbReference>
<sequence length="359" mass="37258">MSGASDNRSKSGAGKPLTYSDAGVNIAAGEEAVERIKAHVRSTFRPEVIGDLGGFGGLFSLGKLGFEDPVLVASTDGVGTKSMVARLAGKYDTIGIDLVAMSADDIAVQGAEPLFFLDYISVGSLDPVMVDAIVSGVADGCRQAGCALIGGEMSEHPDLMSAGEFDLVGFAVGIVERSKILPQRVAAGDQIIGFASPGLRSNGYSLARRALLDRAGRSLQSPAWSGAHHSLGEELLRPSAIYAPAMSALNRRVDVHAFAHVTGGGIGGNLERVLPSSLDGVIRRGVWDEPRIFAEVQAAGDVSDDEMQRTFNLGLGMLAVLPAGEVEAALDSVRASGHQAWLVGEIVNGSGRAHITAPK</sequence>
<dbReference type="EMBL" id="CAEZWM010000090">
    <property type="protein sequence ID" value="CAB4658489.1"/>
    <property type="molecule type" value="Genomic_DNA"/>
</dbReference>
<dbReference type="SUPFAM" id="SSF56042">
    <property type="entry name" value="PurM C-terminal domain-like"/>
    <property type="match status" value="1"/>
</dbReference>
<gene>
    <name evidence="8" type="ORF">UFOPK2242_00815</name>
</gene>
<evidence type="ECO:0000259" key="6">
    <source>
        <dbReference type="Pfam" id="PF00586"/>
    </source>
</evidence>
<dbReference type="GO" id="GO:0005524">
    <property type="term" value="F:ATP binding"/>
    <property type="evidence" value="ECO:0007669"/>
    <property type="project" value="UniProtKB-KW"/>
</dbReference>
<dbReference type="GO" id="GO:0004637">
    <property type="term" value="F:phosphoribosylamine-glycine ligase activity"/>
    <property type="evidence" value="ECO:0007669"/>
    <property type="project" value="TreeGrafter"/>
</dbReference>
<name>A0A6J6LD78_9ZZZZ</name>
<feature type="domain" description="PurM-like N-terminal" evidence="6">
    <location>
        <begin position="70"/>
        <end position="175"/>
    </location>
</feature>
<keyword evidence="5" id="KW-0067">ATP-binding</keyword>
<dbReference type="Gene3D" id="3.30.1330.10">
    <property type="entry name" value="PurM-like, N-terminal domain"/>
    <property type="match status" value="1"/>
</dbReference>
<protein>
    <recommendedName>
        <fullName evidence="2">phosphoribosylformylglycinamidine cyclo-ligase</fullName>
        <ecNumber evidence="2">6.3.3.1</ecNumber>
    </recommendedName>
</protein>
<dbReference type="Gene3D" id="3.90.650.10">
    <property type="entry name" value="PurM-like C-terminal domain"/>
    <property type="match status" value="1"/>
</dbReference>
<dbReference type="FunFam" id="3.30.1330.10:FF:000001">
    <property type="entry name" value="Phosphoribosylformylglycinamidine cyclo-ligase"/>
    <property type="match status" value="1"/>
</dbReference>
<comment type="pathway">
    <text evidence="1">Purine metabolism; IMP biosynthesis via de novo pathway; 5-amino-1-(5-phospho-D-ribosyl)imidazole from N(2)-formyl-N(1)-(5-phospho-D-ribosyl)glycinamide: step 2/2.</text>
</comment>
<keyword evidence="3" id="KW-0436">Ligase</keyword>
<accession>A0A6J6LD78</accession>
<dbReference type="PANTHER" id="PTHR10520">
    <property type="entry name" value="TRIFUNCTIONAL PURINE BIOSYNTHETIC PROTEIN ADENOSINE-3-RELATED"/>
    <property type="match status" value="1"/>
</dbReference>
<reference evidence="8" key="1">
    <citation type="submission" date="2020-05" db="EMBL/GenBank/DDBJ databases">
        <authorList>
            <person name="Chiriac C."/>
            <person name="Salcher M."/>
            <person name="Ghai R."/>
            <person name="Kavagutti S V."/>
        </authorList>
    </citation>
    <scope>NUCLEOTIDE SEQUENCE</scope>
</reference>
<organism evidence="8">
    <name type="scientific">freshwater metagenome</name>
    <dbReference type="NCBI Taxonomy" id="449393"/>
    <lineage>
        <taxon>unclassified sequences</taxon>
        <taxon>metagenomes</taxon>
        <taxon>ecological metagenomes</taxon>
    </lineage>
</organism>
<evidence type="ECO:0000256" key="3">
    <source>
        <dbReference type="ARBA" id="ARBA00022598"/>
    </source>
</evidence>
<dbReference type="GO" id="GO:0046084">
    <property type="term" value="P:adenine biosynthetic process"/>
    <property type="evidence" value="ECO:0007669"/>
    <property type="project" value="TreeGrafter"/>
</dbReference>
<dbReference type="InterPro" id="IPR004733">
    <property type="entry name" value="PurM_cligase"/>
</dbReference>
<dbReference type="GO" id="GO:0005829">
    <property type="term" value="C:cytosol"/>
    <property type="evidence" value="ECO:0007669"/>
    <property type="project" value="TreeGrafter"/>
</dbReference>
<dbReference type="InterPro" id="IPR016188">
    <property type="entry name" value="PurM-like_N"/>
</dbReference>
<evidence type="ECO:0000256" key="4">
    <source>
        <dbReference type="ARBA" id="ARBA00022741"/>
    </source>
</evidence>
<dbReference type="GO" id="GO:0004641">
    <property type="term" value="F:phosphoribosylformylglycinamidine cyclo-ligase activity"/>
    <property type="evidence" value="ECO:0007669"/>
    <property type="project" value="UniProtKB-EC"/>
</dbReference>
<dbReference type="SUPFAM" id="SSF55326">
    <property type="entry name" value="PurM N-terminal domain-like"/>
    <property type="match status" value="1"/>
</dbReference>
<evidence type="ECO:0000256" key="5">
    <source>
        <dbReference type="ARBA" id="ARBA00022840"/>
    </source>
</evidence>
<evidence type="ECO:0000256" key="1">
    <source>
        <dbReference type="ARBA" id="ARBA00004686"/>
    </source>
</evidence>
<evidence type="ECO:0000256" key="2">
    <source>
        <dbReference type="ARBA" id="ARBA00013047"/>
    </source>
</evidence>
<dbReference type="GO" id="GO:0006189">
    <property type="term" value="P:'de novo' IMP biosynthetic process"/>
    <property type="evidence" value="ECO:0007669"/>
    <property type="project" value="UniProtKB-UniPathway"/>
</dbReference>
<dbReference type="EC" id="6.3.3.1" evidence="2"/>
<dbReference type="HAMAP" id="MF_00741">
    <property type="entry name" value="AIRS"/>
    <property type="match status" value="1"/>
</dbReference>
<dbReference type="Pfam" id="PF00586">
    <property type="entry name" value="AIRS"/>
    <property type="match status" value="1"/>
</dbReference>
<dbReference type="UniPathway" id="UPA00074">
    <property type="reaction ID" value="UER00129"/>
</dbReference>
<dbReference type="NCBIfam" id="TIGR00878">
    <property type="entry name" value="purM"/>
    <property type="match status" value="1"/>
</dbReference>
<dbReference type="InterPro" id="IPR010918">
    <property type="entry name" value="PurM-like_C_dom"/>
</dbReference>
<evidence type="ECO:0000259" key="7">
    <source>
        <dbReference type="Pfam" id="PF02769"/>
    </source>
</evidence>
<keyword evidence="4" id="KW-0547">Nucleotide-binding</keyword>
<evidence type="ECO:0000313" key="8">
    <source>
        <dbReference type="EMBL" id="CAB4658489.1"/>
    </source>
</evidence>
<dbReference type="PANTHER" id="PTHR10520:SF12">
    <property type="entry name" value="TRIFUNCTIONAL PURINE BIOSYNTHETIC PROTEIN ADENOSINE-3"/>
    <property type="match status" value="1"/>
</dbReference>